<keyword evidence="2" id="KW-1185">Reference proteome</keyword>
<organism evidence="1 2">
    <name type="scientific">Entomophthora muscae</name>
    <dbReference type="NCBI Taxonomy" id="34485"/>
    <lineage>
        <taxon>Eukaryota</taxon>
        <taxon>Fungi</taxon>
        <taxon>Fungi incertae sedis</taxon>
        <taxon>Zoopagomycota</taxon>
        <taxon>Entomophthoromycotina</taxon>
        <taxon>Entomophthoromycetes</taxon>
        <taxon>Entomophthorales</taxon>
        <taxon>Entomophthoraceae</taxon>
        <taxon>Entomophthora</taxon>
    </lineage>
</organism>
<gene>
    <name evidence="1" type="ORF">DSO57_1031499</name>
</gene>
<reference evidence="1" key="1">
    <citation type="submission" date="2022-04" db="EMBL/GenBank/DDBJ databases">
        <title>Genome of the entomopathogenic fungus Entomophthora muscae.</title>
        <authorList>
            <person name="Elya C."/>
            <person name="Lovett B.R."/>
            <person name="Lee E."/>
            <person name="Macias A.M."/>
            <person name="Hajek A.E."/>
            <person name="De Bivort B.L."/>
            <person name="Kasson M.T."/>
            <person name="De Fine Licht H.H."/>
            <person name="Stajich J.E."/>
        </authorList>
    </citation>
    <scope>NUCLEOTIDE SEQUENCE</scope>
    <source>
        <strain evidence="1">Berkeley</strain>
    </source>
</reference>
<comment type="caution">
    <text evidence="1">The sequence shown here is derived from an EMBL/GenBank/DDBJ whole genome shotgun (WGS) entry which is preliminary data.</text>
</comment>
<dbReference type="EMBL" id="QTSX02004487">
    <property type="protein sequence ID" value="KAJ9064366.1"/>
    <property type="molecule type" value="Genomic_DNA"/>
</dbReference>
<evidence type="ECO:0000313" key="2">
    <source>
        <dbReference type="Proteomes" id="UP001165960"/>
    </source>
</evidence>
<sequence>MRKLTYSDAANWDLYLPAALFAYCLRKHCVTEYSSFSMLYGQEATTLLLLGPPCLLWGSCSPVPKCVLDCSQGPSGRGCHSLGSKWAFIHSQKEDPLRYLLVYGPGGQGNNMDLPILGVLQQYLGLLILVLGLLHLSLGRLLLKLGLLLLKLGLWHLKLGLKRFKLGLWRRS</sequence>
<dbReference type="Proteomes" id="UP001165960">
    <property type="component" value="Unassembled WGS sequence"/>
</dbReference>
<evidence type="ECO:0000313" key="1">
    <source>
        <dbReference type="EMBL" id="KAJ9064366.1"/>
    </source>
</evidence>
<proteinExistence type="predicted"/>
<protein>
    <submittedName>
        <fullName evidence="1">Uncharacterized protein</fullName>
    </submittedName>
</protein>
<name>A0ACC2SPR2_9FUNG</name>
<accession>A0ACC2SPR2</accession>